<dbReference type="Gene3D" id="3.20.19.10">
    <property type="entry name" value="Aconitase, domain 4"/>
    <property type="match status" value="1"/>
</dbReference>
<dbReference type="InterPro" id="IPR018136">
    <property type="entry name" value="Aconitase_4Fe-4S_BS"/>
</dbReference>
<comment type="similarity">
    <text evidence="8">Belongs to the aconitase/IPM isomerase family.</text>
</comment>
<dbReference type="Gene3D" id="3.40.1060.10">
    <property type="entry name" value="Aconitase, Domain 2"/>
    <property type="match status" value="1"/>
</dbReference>
<comment type="cofactor">
    <cofactor evidence="8">
        <name>[4Fe-4S] cluster</name>
        <dbReference type="ChEBI" id="CHEBI:49883"/>
    </cofactor>
    <text evidence="8">Binds 1 [4Fe-4S] cluster per subunit.</text>
</comment>
<evidence type="ECO:0000259" key="10">
    <source>
        <dbReference type="Pfam" id="PF00694"/>
    </source>
</evidence>
<evidence type="ECO:0000256" key="2">
    <source>
        <dbReference type="ARBA" id="ARBA00022723"/>
    </source>
</evidence>
<dbReference type="EMBL" id="JAOQBH010000007">
    <property type="protein sequence ID" value="KAJ4133569.1"/>
    <property type="molecule type" value="Genomic_DNA"/>
</dbReference>
<dbReference type="PRINTS" id="PR00415">
    <property type="entry name" value="ACONITASE"/>
</dbReference>
<evidence type="ECO:0000259" key="9">
    <source>
        <dbReference type="Pfam" id="PF00330"/>
    </source>
</evidence>
<dbReference type="InterPro" id="IPR036008">
    <property type="entry name" value="Aconitase_4Fe-4S_dom"/>
</dbReference>
<dbReference type="SUPFAM" id="SSF52016">
    <property type="entry name" value="LeuD/IlvD-like"/>
    <property type="match status" value="1"/>
</dbReference>
<sequence>MVSMEVASRSGGAMTQLLRRSGPNAIRSTAVVSSNKNSRRNFSTSKSLPPTYEKLYTKYTDVRRVLGKQRLTLAEKILYSHLDNPEESLLSNTENGRDIRGKANLRLNPDRVNMQDASAQMAILQFMSCNLAKPAIPASIHCDHLIVGSKGAEDDLSAGIQTNKEVFDFLESAARKYGMDFWPPGAGIIHQTVLENYALPGLMMLGTDSHSPNAGGLSTITIGVGGADAVEALVGAPWELKAPKVLGVHLVGKLSNWASPKDVILRLAGHLTVRGGTGSIIEYFGEGVDSLSATGMATICNMGAEVGATTSIFPYTQASARYLDSTRRSHANKNIEALESFASNSSDPDARWQFKADEGAEYDDLITIDLSTLEPHINGPFTPDLATPLSKFKEVVKEQEWPQVLSAGLIGSCTNSSYEDMTRVESLLKDAKKAGLKPAADFYITPGSEQIRATLERDGTLETFQEAGGIVLSNACGPCIGQWKRQDGIEKGTSNAILTSYNRNFRGRNDGNPDTMNFLASPEIVTAMAFAGSTTFNPVTDSLKTPDGKDFKFSPPHGLEGPQTPFESGNAELGVLSQAPDPNAKIAISPTSERLAFLDPFPPFPSSDLTGLRVLVKVTGKCTTDTISAAGPWLKYKGHLPNISTNTLNTAINKETGEVNAAYDLDGSKHTIPELGQLWKDRGQEWLVVAEHNYGEGSAREHAALQPRYLGARVVLTKSFARIHETNLKKQGVVPLTFENEADYDKIAAGDEVATVGLYEMLQNGGKGDVQLRVTKGSGEEILIPTKHAVTKDQAGFILAGSALNLLSKGI</sequence>
<dbReference type="Pfam" id="PF00330">
    <property type="entry name" value="Aconitase"/>
    <property type="match status" value="1"/>
</dbReference>
<evidence type="ECO:0000256" key="4">
    <source>
        <dbReference type="ARBA" id="ARBA00023004"/>
    </source>
</evidence>
<organism evidence="11 12">
    <name type="scientific">Fusarium equiseti</name>
    <name type="common">Fusarium scirpi</name>
    <dbReference type="NCBI Taxonomy" id="61235"/>
    <lineage>
        <taxon>Eukaryota</taxon>
        <taxon>Fungi</taxon>
        <taxon>Dikarya</taxon>
        <taxon>Ascomycota</taxon>
        <taxon>Pezizomycotina</taxon>
        <taxon>Sordariomycetes</taxon>
        <taxon>Hypocreomycetidae</taxon>
        <taxon>Hypocreales</taxon>
        <taxon>Nectriaceae</taxon>
        <taxon>Fusarium</taxon>
        <taxon>Fusarium incarnatum-equiseti species complex</taxon>
    </lineage>
</organism>
<dbReference type="InterPro" id="IPR015932">
    <property type="entry name" value="Aconitase_dom2"/>
</dbReference>
<keyword evidence="5 8" id="KW-0411">Iron-sulfur</keyword>
<dbReference type="PROSITE" id="PS00450">
    <property type="entry name" value="ACONITASE_1"/>
    <property type="match status" value="1"/>
</dbReference>
<evidence type="ECO:0000256" key="3">
    <source>
        <dbReference type="ARBA" id="ARBA00022946"/>
    </source>
</evidence>
<dbReference type="SUPFAM" id="SSF53732">
    <property type="entry name" value="Aconitase iron-sulfur domain"/>
    <property type="match status" value="1"/>
</dbReference>
<dbReference type="Proteomes" id="UP001152024">
    <property type="component" value="Unassembled WGS sequence"/>
</dbReference>
<evidence type="ECO:0000256" key="7">
    <source>
        <dbReference type="ARBA" id="ARBA00023239"/>
    </source>
</evidence>
<dbReference type="Pfam" id="PF00694">
    <property type="entry name" value="Aconitase_C"/>
    <property type="match status" value="1"/>
</dbReference>
<keyword evidence="12" id="KW-1185">Reference proteome</keyword>
<keyword evidence="2 8" id="KW-0479">Metal-binding</keyword>
<accession>A0ABQ8REI2</accession>
<evidence type="ECO:0000256" key="6">
    <source>
        <dbReference type="ARBA" id="ARBA00023128"/>
    </source>
</evidence>
<dbReference type="InterPro" id="IPR015928">
    <property type="entry name" value="Aconitase/3IPM_dehydase_swvl"/>
</dbReference>
<dbReference type="PANTHER" id="PTHR43160:SF2">
    <property type="entry name" value="HOMOCITRATE DEHYDRATASE, MITOCHONDRIAL"/>
    <property type="match status" value="1"/>
</dbReference>
<dbReference type="NCBIfam" id="TIGR01340">
    <property type="entry name" value="aconitase_mito"/>
    <property type="match status" value="1"/>
</dbReference>
<dbReference type="InterPro" id="IPR000573">
    <property type="entry name" value="AconitaseA/IPMdHydase_ssu_swvl"/>
</dbReference>
<comment type="subcellular location">
    <subcellularLocation>
        <location evidence="1 8">Mitochondrion</location>
    </subcellularLocation>
</comment>
<keyword evidence="6 8" id="KW-0496">Mitochondrion</keyword>
<dbReference type="NCBIfam" id="NF005558">
    <property type="entry name" value="PRK07229.1"/>
    <property type="match status" value="1"/>
</dbReference>
<feature type="domain" description="Aconitase A/isopropylmalate dehydratase small subunit swivel" evidence="10">
    <location>
        <begin position="614"/>
        <end position="741"/>
    </location>
</feature>
<comment type="caution">
    <text evidence="11">The sequence shown here is derived from an EMBL/GenBank/DDBJ whole genome shotgun (WGS) entry which is preliminary data.</text>
</comment>
<keyword evidence="4 8" id="KW-0408">Iron</keyword>
<name>A0ABQ8REI2_FUSEQ</name>
<evidence type="ECO:0000313" key="11">
    <source>
        <dbReference type="EMBL" id="KAJ4133569.1"/>
    </source>
</evidence>
<evidence type="ECO:0000313" key="12">
    <source>
        <dbReference type="Proteomes" id="UP001152024"/>
    </source>
</evidence>
<dbReference type="Gene3D" id="3.30.499.10">
    <property type="entry name" value="Aconitase, domain 3"/>
    <property type="match status" value="2"/>
</dbReference>
<dbReference type="EC" id="4.2.1.-" evidence="8"/>
<dbReference type="PANTHER" id="PTHR43160">
    <property type="entry name" value="ACONITATE HYDRATASE B"/>
    <property type="match status" value="1"/>
</dbReference>
<gene>
    <name evidence="11" type="primary">ACO2</name>
    <name evidence="11" type="ORF">NW768_005156</name>
</gene>
<feature type="domain" description="Aconitase/3-isopropylmalate dehydratase large subunit alpha/beta/alpha" evidence="9">
    <location>
        <begin position="76"/>
        <end position="532"/>
    </location>
</feature>
<dbReference type="PROSITE" id="PS01244">
    <property type="entry name" value="ACONITASE_2"/>
    <property type="match status" value="1"/>
</dbReference>
<dbReference type="InterPro" id="IPR006248">
    <property type="entry name" value="Aconitase_mito-like"/>
</dbReference>
<dbReference type="InterPro" id="IPR001030">
    <property type="entry name" value="Acoase/IPM_deHydtase_lsu_aba"/>
</dbReference>
<keyword evidence="7 8" id="KW-0456">Lyase</keyword>
<dbReference type="InterPro" id="IPR015931">
    <property type="entry name" value="Acnase/IPM_dHydase_lsu_aba_1/3"/>
</dbReference>
<proteinExistence type="inferred from homology"/>
<reference evidence="11" key="1">
    <citation type="submission" date="2022-09" db="EMBL/GenBank/DDBJ databases">
        <title>Fusarium specimens isolated from Avocado Roots.</title>
        <authorList>
            <person name="Stajich J."/>
            <person name="Roper C."/>
            <person name="Heimlech-Rivalta G."/>
        </authorList>
    </citation>
    <scope>NUCLEOTIDE SEQUENCE</scope>
    <source>
        <strain evidence="11">CF00095</strain>
    </source>
</reference>
<dbReference type="InterPro" id="IPR050926">
    <property type="entry name" value="Aconitase/IPM_isomerase"/>
</dbReference>
<evidence type="ECO:0000256" key="8">
    <source>
        <dbReference type="RuleBase" id="RU362107"/>
    </source>
</evidence>
<protein>
    <recommendedName>
        <fullName evidence="8">Aconitate hydratase, mitochondrial</fullName>
        <shortName evidence="8">Aconitase</shortName>
        <ecNumber evidence="8">4.2.1.-</ecNumber>
    </recommendedName>
</protein>
<keyword evidence="3 8" id="KW-0809">Transit peptide</keyword>
<evidence type="ECO:0000256" key="1">
    <source>
        <dbReference type="ARBA" id="ARBA00004173"/>
    </source>
</evidence>
<evidence type="ECO:0000256" key="5">
    <source>
        <dbReference type="ARBA" id="ARBA00023014"/>
    </source>
</evidence>